<dbReference type="InterPro" id="IPR036451">
    <property type="entry name" value="CblAdoTrfase-like_sf"/>
</dbReference>
<proteinExistence type="inferred from homology"/>
<dbReference type="PANTHER" id="PTHR12213:SF0">
    <property type="entry name" value="CORRINOID ADENOSYLTRANSFERASE MMAB"/>
    <property type="match status" value="1"/>
</dbReference>
<gene>
    <name evidence="8" type="ORF">GCM10011365_17400</name>
</gene>
<reference evidence="8" key="1">
    <citation type="journal article" date="2014" name="Int. J. Syst. Evol. Microbiol.">
        <title>Complete genome sequence of Corynebacterium casei LMG S-19264T (=DSM 44701T), isolated from a smear-ripened cheese.</title>
        <authorList>
            <consortium name="US DOE Joint Genome Institute (JGI-PGF)"/>
            <person name="Walter F."/>
            <person name="Albersmeier A."/>
            <person name="Kalinowski J."/>
            <person name="Ruckert C."/>
        </authorList>
    </citation>
    <scope>NUCLEOTIDE SEQUENCE</scope>
    <source>
        <strain evidence="8">CGMCC 1.12181</strain>
    </source>
</reference>
<accession>A0A917CTP4</accession>
<evidence type="ECO:0000256" key="2">
    <source>
        <dbReference type="ARBA" id="ARBA00011233"/>
    </source>
</evidence>
<keyword evidence="5 6" id="KW-0067">ATP-binding</keyword>
<evidence type="ECO:0000256" key="1">
    <source>
        <dbReference type="ARBA" id="ARBA00007487"/>
    </source>
</evidence>
<reference evidence="8" key="2">
    <citation type="submission" date="2020-09" db="EMBL/GenBank/DDBJ databases">
        <authorList>
            <person name="Sun Q."/>
            <person name="Zhou Y."/>
        </authorList>
    </citation>
    <scope>NUCLEOTIDE SEQUENCE</scope>
    <source>
        <strain evidence="8">CGMCC 1.12181</strain>
    </source>
</reference>
<dbReference type="RefSeq" id="WP_188365341.1">
    <property type="nucleotide sequence ID" value="NZ_BAABJF010000001.1"/>
</dbReference>
<dbReference type="InterPro" id="IPR029499">
    <property type="entry name" value="PduO-typ"/>
</dbReference>
<dbReference type="GO" id="GO:0005524">
    <property type="term" value="F:ATP binding"/>
    <property type="evidence" value="ECO:0007669"/>
    <property type="project" value="UniProtKB-UniRule"/>
</dbReference>
<comment type="catalytic activity">
    <reaction evidence="6">
        <text>2 cob(II)yrinate a,c diamide + reduced [electron-transfer flavoprotein] + 2 ATP = 2 adenosylcob(III)yrinate a,c-diamide + 2 triphosphate + oxidized [electron-transfer flavoprotein] + 3 H(+)</text>
        <dbReference type="Rhea" id="RHEA:11528"/>
        <dbReference type="Rhea" id="RHEA-COMP:10685"/>
        <dbReference type="Rhea" id="RHEA-COMP:10686"/>
        <dbReference type="ChEBI" id="CHEBI:15378"/>
        <dbReference type="ChEBI" id="CHEBI:18036"/>
        <dbReference type="ChEBI" id="CHEBI:30616"/>
        <dbReference type="ChEBI" id="CHEBI:57692"/>
        <dbReference type="ChEBI" id="CHEBI:58307"/>
        <dbReference type="ChEBI" id="CHEBI:58503"/>
        <dbReference type="ChEBI" id="CHEBI:58537"/>
        <dbReference type="EC" id="2.5.1.17"/>
    </reaction>
</comment>
<keyword evidence="6" id="KW-0169">Cobalamin biosynthesis</keyword>
<sequence>MARIYTRSGDAGQTGLANGSRIDKQDRLMEAIGDIDELNAHVGLIRADQPEADIDQQLALIQHQLFDVGAQVAQYKDNPIKAHHVKQLEQWIDQHQTRLQPIKQFILPAGNRIGSHVHLARSICRRAERHAWKAAQTHNIETEVMQYLNRLSDYLFVLGRRLNGGDEVFWQPGQ</sequence>
<comment type="similarity">
    <text evidence="1 6">Belongs to the Cob(I)alamin adenosyltransferase family.</text>
</comment>
<comment type="catalytic activity">
    <reaction evidence="6">
        <text>2 cob(II)alamin + reduced [electron-transfer flavoprotein] + 2 ATP = 2 adenosylcob(III)alamin + 2 triphosphate + oxidized [electron-transfer flavoprotein] + 3 H(+)</text>
        <dbReference type="Rhea" id="RHEA:28671"/>
        <dbReference type="Rhea" id="RHEA-COMP:10685"/>
        <dbReference type="Rhea" id="RHEA-COMP:10686"/>
        <dbReference type="ChEBI" id="CHEBI:15378"/>
        <dbReference type="ChEBI" id="CHEBI:16304"/>
        <dbReference type="ChEBI" id="CHEBI:18036"/>
        <dbReference type="ChEBI" id="CHEBI:18408"/>
        <dbReference type="ChEBI" id="CHEBI:30616"/>
        <dbReference type="ChEBI" id="CHEBI:57692"/>
        <dbReference type="ChEBI" id="CHEBI:58307"/>
        <dbReference type="EC" id="2.5.1.17"/>
    </reaction>
</comment>
<dbReference type="Gene3D" id="1.20.1200.10">
    <property type="entry name" value="Cobalamin adenosyltransferase-like"/>
    <property type="match status" value="1"/>
</dbReference>
<dbReference type="InterPro" id="IPR016030">
    <property type="entry name" value="CblAdoTrfase-like"/>
</dbReference>
<dbReference type="FunFam" id="1.20.1200.10:FF:000001">
    <property type="entry name" value="Cob(I)yrinic acid a,c-diamide adenosyltransferase"/>
    <property type="match status" value="1"/>
</dbReference>
<evidence type="ECO:0000256" key="5">
    <source>
        <dbReference type="ARBA" id="ARBA00022840"/>
    </source>
</evidence>
<dbReference type="SUPFAM" id="SSF89028">
    <property type="entry name" value="Cobalamin adenosyltransferase-like"/>
    <property type="match status" value="1"/>
</dbReference>
<evidence type="ECO:0000259" key="7">
    <source>
        <dbReference type="Pfam" id="PF01923"/>
    </source>
</evidence>
<name>A0A917CTP4_9GAMM</name>
<dbReference type="EMBL" id="BMEO01000006">
    <property type="protein sequence ID" value="GGF96552.1"/>
    <property type="molecule type" value="Genomic_DNA"/>
</dbReference>
<dbReference type="GO" id="GO:0008817">
    <property type="term" value="F:corrinoid adenosyltransferase activity"/>
    <property type="evidence" value="ECO:0007669"/>
    <property type="project" value="UniProtKB-UniRule"/>
</dbReference>
<dbReference type="AlphaFoldDB" id="A0A917CTP4"/>
<comment type="caution">
    <text evidence="8">The sequence shown here is derived from an EMBL/GenBank/DDBJ whole genome shotgun (WGS) entry which is preliminary data.</text>
</comment>
<comment type="pathway">
    <text evidence="6">Cofactor biosynthesis; adenosylcobalamin biosynthesis; adenosylcobalamin from cob(II)yrinate a,c-diamide: step 2/7.</text>
</comment>
<dbReference type="Proteomes" id="UP000605253">
    <property type="component" value="Unassembled WGS sequence"/>
</dbReference>
<dbReference type="PANTHER" id="PTHR12213">
    <property type="entry name" value="CORRINOID ADENOSYLTRANSFERASE"/>
    <property type="match status" value="1"/>
</dbReference>
<keyword evidence="9" id="KW-1185">Reference proteome</keyword>
<feature type="domain" description="Cobalamin adenosyltransferase-like" evidence="7">
    <location>
        <begin position="4"/>
        <end position="161"/>
    </location>
</feature>
<protein>
    <recommendedName>
        <fullName evidence="6">Corrinoid adenosyltransferase</fullName>
        <ecNumber evidence="6">2.5.1.17</ecNumber>
    </recommendedName>
    <alternativeName>
        <fullName evidence="6">Cob(II)alamin adenosyltransferase</fullName>
    </alternativeName>
    <alternativeName>
        <fullName evidence="6">Cob(II)yrinic acid a,c-diamide adenosyltransferase</fullName>
    </alternativeName>
    <alternativeName>
        <fullName evidence="6">Cobinamide/cobalamin adenosyltransferase</fullName>
    </alternativeName>
</protein>
<dbReference type="Pfam" id="PF01923">
    <property type="entry name" value="Cob_adeno_trans"/>
    <property type="match status" value="1"/>
</dbReference>
<organism evidence="8 9">
    <name type="scientific">Marinicella pacifica</name>
    <dbReference type="NCBI Taxonomy" id="1171543"/>
    <lineage>
        <taxon>Bacteria</taxon>
        <taxon>Pseudomonadati</taxon>
        <taxon>Pseudomonadota</taxon>
        <taxon>Gammaproteobacteria</taxon>
        <taxon>Lysobacterales</taxon>
        <taxon>Marinicellaceae</taxon>
        <taxon>Marinicella</taxon>
    </lineage>
</organism>
<comment type="subunit">
    <text evidence="2">Homotrimer.</text>
</comment>
<keyword evidence="4 6" id="KW-0547">Nucleotide-binding</keyword>
<evidence type="ECO:0000256" key="6">
    <source>
        <dbReference type="RuleBase" id="RU366026"/>
    </source>
</evidence>
<dbReference type="NCBIfam" id="TIGR00636">
    <property type="entry name" value="PduO_Nterm"/>
    <property type="match status" value="1"/>
</dbReference>
<dbReference type="EC" id="2.5.1.17" evidence="6"/>
<evidence type="ECO:0000256" key="4">
    <source>
        <dbReference type="ARBA" id="ARBA00022741"/>
    </source>
</evidence>
<evidence type="ECO:0000313" key="9">
    <source>
        <dbReference type="Proteomes" id="UP000605253"/>
    </source>
</evidence>
<evidence type="ECO:0000313" key="8">
    <source>
        <dbReference type="EMBL" id="GGF96552.1"/>
    </source>
</evidence>
<dbReference type="GO" id="GO:0009236">
    <property type="term" value="P:cobalamin biosynthetic process"/>
    <property type="evidence" value="ECO:0007669"/>
    <property type="project" value="UniProtKB-UniRule"/>
</dbReference>
<keyword evidence="3 6" id="KW-0808">Transferase</keyword>
<evidence type="ECO:0000256" key="3">
    <source>
        <dbReference type="ARBA" id="ARBA00022679"/>
    </source>
</evidence>